<evidence type="ECO:0000313" key="12">
    <source>
        <dbReference type="Proteomes" id="UP000001640"/>
    </source>
</evidence>
<protein>
    <recommendedName>
        <fullName evidence="10">Dolichyl-diphosphooligosaccharide--protein glycosyltransferase subunit 1</fullName>
    </recommendedName>
</protein>
<dbReference type="Pfam" id="PF04597">
    <property type="entry name" value="Ribophorin_I"/>
    <property type="match status" value="1"/>
</dbReference>
<evidence type="ECO:0000256" key="1">
    <source>
        <dbReference type="ARBA" id="ARBA00002791"/>
    </source>
</evidence>
<dbReference type="OrthoDB" id="310030at2759"/>
<proteinExistence type="inferred from homology"/>
<keyword evidence="9 10" id="KW-0472">Membrane</keyword>
<dbReference type="Proteomes" id="UP000001640">
    <property type="component" value="Chromosome 1"/>
</dbReference>
<feature type="chain" id="PRO_5005130851" description="Dolichyl-diphosphooligosaccharide--protein glycosyltransferase subunit 1" evidence="10">
    <location>
        <begin position="23"/>
        <end position="474"/>
    </location>
</feature>
<feature type="signal peptide" evidence="10">
    <location>
        <begin position="1"/>
        <end position="22"/>
    </location>
</feature>
<dbReference type="GO" id="GO:0008250">
    <property type="term" value="C:oligosaccharyltransferase complex"/>
    <property type="evidence" value="ECO:0007669"/>
    <property type="project" value="UniProtKB-UniRule"/>
</dbReference>
<accession>G0V5H2</accession>
<evidence type="ECO:0000256" key="2">
    <source>
        <dbReference type="ARBA" id="ARBA00004115"/>
    </source>
</evidence>
<dbReference type="InterPro" id="IPR007676">
    <property type="entry name" value="Ribophorin_I"/>
</dbReference>
<gene>
    <name evidence="11" type="primary">NCAS0A01500</name>
    <name evidence="11" type="ordered locus">NCAS_0A01500</name>
</gene>
<evidence type="ECO:0000256" key="5">
    <source>
        <dbReference type="ARBA" id="ARBA00022692"/>
    </source>
</evidence>
<dbReference type="HOGENOM" id="CLU_031381_1_0_1"/>
<keyword evidence="5 10" id="KW-0812">Transmembrane</keyword>
<dbReference type="UniPathway" id="UPA00378"/>
<dbReference type="PANTHER" id="PTHR21049:SF0">
    <property type="entry name" value="DOLICHYL-DIPHOSPHOOLIGOSACCHARIDE--PROTEIN GLYCOSYLTRANSFERASE SUBUNIT 1"/>
    <property type="match status" value="1"/>
</dbReference>
<name>G0V5H2_NAUCA</name>
<keyword evidence="8 10" id="KW-1133">Transmembrane helix</keyword>
<evidence type="ECO:0000256" key="10">
    <source>
        <dbReference type="RuleBase" id="RU361143"/>
    </source>
</evidence>
<dbReference type="GO" id="GO:0005198">
    <property type="term" value="F:structural molecule activity"/>
    <property type="evidence" value="ECO:0007669"/>
    <property type="project" value="EnsemblFungi"/>
</dbReference>
<dbReference type="RefSeq" id="XP_003673101.1">
    <property type="nucleotide sequence ID" value="XM_003673053.1"/>
</dbReference>
<evidence type="ECO:0000256" key="9">
    <source>
        <dbReference type="ARBA" id="ARBA00023136"/>
    </source>
</evidence>
<comment type="subunit">
    <text evidence="10">Component of the oligosaccharyltransferase (OST) complex.</text>
</comment>
<reference key="2">
    <citation type="submission" date="2011-08" db="EMBL/GenBank/DDBJ databases">
        <title>Genome sequence of Naumovozyma castellii.</title>
        <authorList>
            <person name="Gordon J.L."/>
            <person name="Armisen D."/>
            <person name="Proux-Wera E."/>
            <person name="OhEigeartaigh S.S."/>
            <person name="Byrne K.P."/>
            <person name="Wolfe K.H."/>
        </authorList>
    </citation>
    <scope>NUCLEOTIDE SEQUENCE</scope>
    <source>
        <strain>Type strain:CBS 4309</strain>
    </source>
</reference>
<keyword evidence="6 10" id="KW-0732">Signal</keyword>
<evidence type="ECO:0000256" key="4">
    <source>
        <dbReference type="ARBA" id="ARBA00008905"/>
    </source>
</evidence>
<sequence length="474" mass="54225">MNTHIFYWLFATMALCFRTVLCESFTPTASWENLEYKRVLDVTKGYFAEKIALRVKNVDSIPISEYYLALPAHSAGKVSIFTAAIPGTDTYLNCQLVPNITVFNDGDFASYGVVHIPTPIEPNQEFSFVAAIYYNVVGIPYPEHIAITDDQYLLTETDRLPFSAYRTYEGTFSITGSDSFEEINLPENENLRGSIEGKSIVFGPWNDIQPFEKEEPVNVVYLHNAPLSDVTFLKRDVWVSHWASTLEFEEYYELTNRGAKLEKGFSRLELMKDQQQKLSIQRTHYMALIEMILPKGSFGHYYTDLVGMVSTSHVQEDHFVLKPRYPIFGGWNYNFTIGWTNQLSDFLRVSDEEDMYILSVPLLDGQQDSSYDNTQLSIYLPEGAKIANVDAPVPFVNLSLNTEKSYFDLNKGHVKVTFNFKNLANEIADGRILIKYQYTQAAFYKKPVSIAIYIFVALMSFFLLKNINLTVTDK</sequence>
<evidence type="ECO:0000256" key="7">
    <source>
        <dbReference type="ARBA" id="ARBA00022824"/>
    </source>
</evidence>
<dbReference type="OMA" id="RYEYARE"/>
<reference evidence="11 12" key="1">
    <citation type="journal article" date="2011" name="Proc. Natl. Acad. Sci. U.S.A.">
        <title>Evolutionary erosion of yeast sex chromosomes by mating-type switching accidents.</title>
        <authorList>
            <person name="Gordon J.L."/>
            <person name="Armisen D."/>
            <person name="Proux-Wera E."/>
            <person name="Oheigeartaigh S.S."/>
            <person name="Byrne K.P."/>
            <person name="Wolfe K.H."/>
        </authorList>
    </citation>
    <scope>NUCLEOTIDE SEQUENCE [LARGE SCALE GENOMIC DNA]</scope>
    <source>
        <strain evidence="12">ATCC 76901 / BCRC 22586 / CBS 4309 / NBRC 1992 / NRRL Y-12630</strain>
    </source>
</reference>
<dbReference type="FunCoup" id="G0V5H2">
    <property type="interactions" value="1194"/>
</dbReference>
<dbReference type="AlphaFoldDB" id="G0V5H2"/>
<dbReference type="KEGG" id="ncs:NCAS_0A01500"/>
<dbReference type="GO" id="GO:0006488">
    <property type="term" value="P:dolichol-linked oligosaccharide biosynthetic process"/>
    <property type="evidence" value="ECO:0007669"/>
    <property type="project" value="EnsemblFungi"/>
</dbReference>
<comment type="similarity">
    <text evidence="4 10">Belongs to the OST1 family.</text>
</comment>
<comment type="subcellular location">
    <subcellularLocation>
        <location evidence="2 10">Endoplasmic reticulum membrane</location>
        <topology evidence="2 10">Single-pass type I membrane protein</topology>
    </subcellularLocation>
</comment>
<evidence type="ECO:0000256" key="8">
    <source>
        <dbReference type="ARBA" id="ARBA00022989"/>
    </source>
</evidence>
<feature type="transmembrane region" description="Helical" evidence="10">
    <location>
        <begin position="447"/>
        <end position="464"/>
    </location>
</feature>
<organism evidence="11 12">
    <name type="scientific">Naumovozyma castellii</name>
    <name type="common">Yeast</name>
    <name type="synonym">Saccharomyces castellii</name>
    <dbReference type="NCBI Taxonomy" id="27288"/>
    <lineage>
        <taxon>Eukaryota</taxon>
        <taxon>Fungi</taxon>
        <taxon>Dikarya</taxon>
        <taxon>Ascomycota</taxon>
        <taxon>Saccharomycotina</taxon>
        <taxon>Saccharomycetes</taxon>
        <taxon>Saccharomycetales</taxon>
        <taxon>Saccharomycetaceae</taxon>
        <taxon>Naumovozyma</taxon>
    </lineage>
</organism>
<dbReference type="GO" id="GO:0018279">
    <property type="term" value="P:protein N-linked glycosylation via asparagine"/>
    <property type="evidence" value="ECO:0007669"/>
    <property type="project" value="EnsemblFungi"/>
</dbReference>
<keyword evidence="7 10" id="KW-0256">Endoplasmic reticulum</keyword>
<dbReference type="eggNOG" id="KOG2291">
    <property type="taxonomic scope" value="Eukaryota"/>
</dbReference>
<dbReference type="InParanoid" id="G0V5H2"/>
<keyword evidence="12" id="KW-1185">Reference proteome</keyword>
<dbReference type="EMBL" id="HE576752">
    <property type="protein sequence ID" value="CCC66708.1"/>
    <property type="molecule type" value="Genomic_DNA"/>
</dbReference>
<evidence type="ECO:0000313" key="11">
    <source>
        <dbReference type="EMBL" id="CCC66708.1"/>
    </source>
</evidence>
<dbReference type="PANTHER" id="PTHR21049">
    <property type="entry name" value="RIBOPHORIN I"/>
    <property type="match status" value="1"/>
</dbReference>
<dbReference type="GeneID" id="96900199"/>
<comment type="function">
    <text evidence="1 10">Subunit of the oligosaccharyl transferase (OST) complex that catalyzes the initial transfer of a defined glycan (Glc(3)Man(9)GlcNAc(2) in eukaryotes) from the lipid carrier dolichol-pyrophosphate to an asparagine residue within an Asn-X-Ser/Thr consensus motif in nascent polypeptide chains, the first step in protein N-glycosylation. N-glycosylation occurs cotranslationally and the complex associates with the Sec61 complex at the channel-forming translocon complex that mediates protein translocation across the endoplasmic reticulum (ER). All subunits are required for a maximal enzyme activity.</text>
</comment>
<evidence type="ECO:0000256" key="6">
    <source>
        <dbReference type="ARBA" id="ARBA00022729"/>
    </source>
</evidence>
<dbReference type="STRING" id="1064592.G0V5H2"/>
<comment type="pathway">
    <text evidence="3 10">Protein modification; protein glycosylation.</text>
</comment>
<evidence type="ECO:0000256" key="3">
    <source>
        <dbReference type="ARBA" id="ARBA00004922"/>
    </source>
</evidence>